<organism evidence="2 3">
    <name type="scientific">Teichococcus aerophilus</name>
    <dbReference type="NCBI Taxonomy" id="1224513"/>
    <lineage>
        <taxon>Bacteria</taxon>
        <taxon>Pseudomonadati</taxon>
        <taxon>Pseudomonadota</taxon>
        <taxon>Alphaproteobacteria</taxon>
        <taxon>Acetobacterales</taxon>
        <taxon>Roseomonadaceae</taxon>
        <taxon>Roseomonas</taxon>
    </lineage>
</organism>
<dbReference type="EMBL" id="JACTVA010000021">
    <property type="protein sequence ID" value="MBC9207784.1"/>
    <property type="molecule type" value="Genomic_DNA"/>
</dbReference>
<gene>
    <name evidence="2" type="ORF">IBL26_13140</name>
</gene>
<keyword evidence="3" id="KW-1185">Reference proteome</keyword>
<accession>A0ABR7RMF1</accession>
<reference evidence="2 3" key="1">
    <citation type="journal article" date="2013" name="Int. J. Syst. Evol. Microbiol.">
        <title>Roseomonas aerophila sp. nov., isolated from air.</title>
        <authorList>
            <person name="Kim S.J."/>
            <person name="Weon H.Y."/>
            <person name="Ahn J.H."/>
            <person name="Hong S.B."/>
            <person name="Seok S.J."/>
            <person name="Whang K.S."/>
            <person name="Kwon S.W."/>
        </authorList>
    </citation>
    <scope>NUCLEOTIDE SEQUENCE [LARGE SCALE GENOMIC DNA]</scope>
    <source>
        <strain evidence="2 3">NBRC 108923</strain>
    </source>
</reference>
<comment type="caution">
    <text evidence="2">The sequence shown here is derived from an EMBL/GenBank/DDBJ whole genome shotgun (WGS) entry which is preliminary data.</text>
</comment>
<dbReference type="Proteomes" id="UP000626026">
    <property type="component" value="Unassembled WGS sequence"/>
</dbReference>
<name>A0ABR7RMF1_9PROT</name>
<evidence type="ECO:0000256" key="1">
    <source>
        <dbReference type="SAM" id="MobiDB-lite"/>
    </source>
</evidence>
<feature type="compositionally biased region" description="Gly residues" evidence="1">
    <location>
        <begin position="1030"/>
        <end position="1040"/>
    </location>
</feature>
<feature type="region of interest" description="Disordered" evidence="1">
    <location>
        <begin position="996"/>
        <end position="1040"/>
    </location>
</feature>
<protein>
    <submittedName>
        <fullName evidence="2">Uncharacterized protein</fullName>
    </submittedName>
</protein>
<feature type="non-terminal residue" evidence="2">
    <location>
        <position position="1"/>
    </location>
</feature>
<dbReference type="RefSeq" id="WP_187784947.1">
    <property type="nucleotide sequence ID" value="NZ_JACTVA010000021.1"/>
</dbReference>
<evidence type="ECO:0000313" key="3">
    <source>
        <dbReference type="Proteomes" id="UP000626026"/>
    </source>
</evidence>
<feature type="compositionally biased region" description="Acidic residues" evidence="1">
    <location>
        <begin position="1007"/>
        <end position="1023"/>
    </location>
</feature>
<sequence length="1708" mass="177011">TPVAPLPTPAWPTAIAAAPAALPPGPAVTAPAARLQRETLPTAGQGETLVEVLQPGRFAIRAESPTGTALQLVDMLTGPAEEAGAPGAADGRLDVLLDTGTYKLRTRGAENAQGDTRLSVTPFAEAAPPAILRSGETLSATLADLQQRAFWFVVDKQRPVRIEAAGRGLRDLRLWREGRDLVPTTPDAATIEPTPGHTLSRLLLTPELEPGTYLVTAYGGPSLPWADGAPATPFHLRLDGAPALAQGWLSGVIGPFGSEVYELPSQANRFRLTLPEPAAARLDVGTGPRIASAVILPERRDPVIQLNTNPRGEAPRRVTVTGREGQAFQLRAFGGEAIRRQPGPGTYMVAAEAVGLGGDGVPATVLLRRDQSGREPVLVGGSGPRVAPGQAWRSRFNLRGPVTLLVQVTAPGPIAVRADGVAVNATIQPVTAPRAPGAANGDSQRGWDLAPGWYRLRLEPPANASGVLDLTVGPPGLIPASPAPPQPADPVLPLGTVTLEEGQRLSLLSNGSDLGLVARPLPLDPTAGPLTLTQLPGQVLEIPLAARAMGEPVATALGGGAAEARIVAGNPAALRLPAPQAPRTTILSWRQPAAPVAMPRPQPLPNLGTLGAGQPVFLTLGRDEQRSFALRVPEGGLYRVETLGRLRSRGQIGTAFLPALDQAEANGTGQNMLIQHYLRAGDYRLTVGAVDSAGRLGVVARPAPMQQGATLLPGTTVRAALPAGSGTAFPIEITEPGDYRLDLPSLGREVAARLEDAEGWPLLPIGPLDGLVQALRPGRYRLVVLPADVESRIIARLTQQRPAVALEGHGPHMLAFDAPARHQWREPAGRDDTRAPDQWDFTLAGPATVTLGIDNGMAATLLRLEGEGSTRAGGLADGTPFTGLLPAGRYRVEARALGRNDRLDYHLSLRAEELQPDIPRAVSLPASIPFAIAEDRVVSLTTFGATALRGILRDAEGRVVARDEGQAEDWNLATSRLLPAGRYTLDLSAITTELRDISRGDSSNNGESEESAEDTEGPGDDTESTPADGEGAGEGEGGVQPGALALRLSLPEAREPRAVEASGTLTLENGGVHRLTLPTAPDGSLVLATAQSTDTLALSLERQQPDGSWRSVSTDRGTAPLVAVPAVPGAQWRASVWPVEGGTAPVRFAARIANPAAQAPGRITPTGVEGLPGLFLAAVDAPGSALLSVQSQGQGLRQADAPGRGLRRVEDGLLAPQAGRVWLLATSDAPLQVATLRPTAGTATVLNLPAGDTAILPPPADAARPRLWLARQDGPAIALQAGRGMGVATGSTLALAGEAPLRVGNALSRDTARIALTLLEPALAEARDLTDAATPLLPANGAQPLRLPPGGKRLRLDLAPGTAAILGWRGADAVTLWAGDTATSRLAEGEWTEVLLINTNTADAPASIATATLDAPPMALRPGLPLKRFIGAAGSLMLPVAPMANQRIAVAGATARFIGADGSIAEGARLAPTGPGWLVLEHGPGPVIAWLEGQGASPWPAGNPQPVAVPRQLRLAGDSMALSLSPPGPVLLHARTTAPVILALGEDAPQVFPAGAELHRYLPGGPAVLRLLSPQDGPLSGSLELTATPVHPAKEGLGAPVMVGAGSSALFGFTMPREGWVGIGIRAEPDLAQVRLLDAQGEERGRGLAQLHRLPPGRYIIEARVPADATATALRPAILGLTPRPSGPPPEIARQYRDMAGVTPALAR</sequence>
<evidence type="ECO:0000313" key="2">
    <source>
        <dbReference type="EMBL" id="MBC9207784.1"/>
    </source>
</evidence>
<proteinExistence type="predicted"/>